<dbReference type="EMBL" id="JAMTCP010000076">
    <property type="protein sequence ID" value="MCP2262545.1"/>
    <property type="molecule type" value="Genomic_DNA"/>
</dbReference>
<accession>A0ABT1I437</accession>
<organism evidence="5 6">
    <name type="scientific">Streptoalloteichus tenebrarius (strain ATCC 17920 / DSM 40477 / JCM 4838 / CBS 697.72 / NBRC 16177 / NCIMB 11028 / NRRL B-12390 / A12253. 1 / ISP 5477)</name>
    <name type="common">Streptomyces tenebrarius</name>
    <dbReference type="NCBI Taxonomy" id="1933"/>
    <lineage>
        <taxon>Bacteria</taxon>
        <taxon>Bacillati</taxon>
        <taxon>Actinomycetota</taxon>
        <taxon>Actinomycetes</taxon>
        <taxon>Pseudonocardiales</taxon>
        <taxon>Pseudonocardiaceae</taxon>
        <taxon>Streptoalloteichus</taxon>
    </lineage>
</organism>
<evidence type="ECO:0000313" key="5">
    <source>
        <dbReference type="EMBL" id="MCP2262545.1"/>
    </source>
</evidence>
<feature type="domain" description="FAD/NAD(P)-binding" evidence="4">
    <location>
        <begin position="6"/>
        <end position="283"/>
    </location>
</feature>
<evidence type="ECO:0000256" key="2">
    <source>
        <dbReference type="ARBA" id="ARBA00023002"/>
    </source>
</evidence>
<protein>
    <submittedName>
        <fullName evidence="5">Thioredoxin reductase (NADPH)</fullName>
    </submittedName>
</protein>
<keyword evidence="6" id="KW-1185">Reference proteome</keyword>
<keyword evidence="1" id="KW-0285">Flavoprotein</keyword>
<dbReference type="InterPro" id="IPR023753">
    <property type="entry name" value="FAD/NAD-binding_dom"/>
</dbReference>
<evidence type="ECO:0000313" key="6">
    <source>
        <dbReference type="Proteomes" id="UP001205311"/>
    </source>
</evidence>
<sequence length="345" mass="37019">MGAMEYDVVVVGGGAAGLTAAMVLARACRRVAVVDSREPRNAPAAHMHGFLSRDGMPPAHLLAVGRGEVFGYGGEVVKDRVLGVERTPDQGFTVRLAEGPALTTRAVLVATGLRDELPEIPGVRERWGDDVLHCPYCHGYEVRGTAIGVLGGEARELSLHQALLLRQWTEDLVFFPNRIALTDEERERLAARGVRVVDGEVARVVVEEDRVRAVEMKDGREVPRTSVFVAPRFVPRDELLRSLGCAVGDNGWVSVDPTGRTSVPGVWAAGNVVDPRAQVITAAGAGSVAAIAINGFLVEEDVDRAVADYRVSGEMFSNLVERRVSEAVVGDRRHGLKAEVAGPQP</sequence>
<comment type="catalytic activity">
    <reaction evidence="3">
        <text>[thioredoxin]-dithiol + NADP(+) = [thioredoxin]-disulfide + NADPH + H(+)</text>
        <dbReference type="Rhea" id="RHEA:20345"/>
        <dbReference type="Rhea" id="RHEA-COMP:10698"/>
        <dbReference type="Rhea" id="RHEA-COMP:10700"/>
        <dbReference type="ChEBI" id="CHEBI:15378"/>
        <dbReference type="ChEBI" id="CHEBI:29950"/>
        <dbReference type="ChEBI" id="CHEBI:50058"/>
        <dbReference type="ChEBI" id="CHEBI:57783"/>
        <dbReference type="ChEBI" id="CHEBI:58349"/>
        <dbReference type="EC" id="1.8.1.9"/>
    </reaction>
</comment>
<dbReference type="Proteomes" id="UP001205311">
    <property type="component" value="Unassembled WGS sequence"/>
</dbReference>
<gene>
    <name evidence="5" type="ORF">LX15_006285</name>
</gene>
<dbReference type="PRINTS" id="PR00368">
    <property type="entry name" value="FADPNR"/>
</dbReference>
<evidence type="ECO:0000256" key="1">
    <source>
        <dbReference type="ARBA" id="ARBA00022630"/>
    </source>
</evidence>
<evidence type="ECO:0000256" key="3">
    <source>
        <dbReference type="ARBA" id="ARBA00048132"/>
    </source>
</evidence>
<dbReference type="Pfam" id="PF07992">
    <property type="entry name" value="Pyr_redox_2"/>
    <property type="match status" value="1"/>
</dbReference>
<dbReference type="InterPro" id="IPR036188">
    <property type="entry name" value="FAD/NAD-bd_sf"/>
</dbReference>
<reference evidence="5 6" key="1">
    <citation type="submission" date="2022-06" db="EMBL/GenBank/DDBJ databases">
        <title>Genomic Encyclopedia of Archaeal and Bacterial Type Strains, Phase II (KMG-II): from individual species to whole genera.</title>
        <authorList>
            <person name="Goeker M."/>
        </authorList>
    </citation>
    <scope>NUCLEOTIDE SEQUENCE [LARGE SCALE GENOMIC DNA]</scope>
    <source>
        <strain evidence="5 6">DSM 40477</strain>
    </source>
</reference>
<keyword evidence="2" id="KW-0560">Oxidoreductase</keyword>
<dbReference type="InterPro" id="IPR050097">
    <property type="entry name" value="Ferredoxin-NADP_redctase_2"/>
</dbReference>
<dbReference type="PRINTS" id="PR00469">
    <property type="entry name" value="PNDRDTASEII"/>
</dbReference>
<dbReference type="Gene3D" id="3.50.50.60">
    <property type="entry name" value="FAD/NAD(P)-binding domain"/>
    <property type="match status" value="2"/>
</dbReference>
<proteinExistence type="predicted"/>
<comment type="caution">
    <text evidence="5">The sequence shown here is derived from an EMBL/GenBank/DDBJ whole genome shotgun (WGS) entry which is preliminary data.</text>
</comment>
<dbReference type="SUPFAM" id="SSF51905">
    <property type="entry name" value="FAD/NAD(P)-binding domain"/>
    <property type="match status" value="1"/>
</dbReference>
<name>A0ABT1I437_STRSD</name>
<evidence type="ECO:0000259" key="4">
    <source>
        <dbReference type="Pfam" id="PF07992"/>
    </source>
</evidence>
<dbReference type="PANTHER" id="PTHR48105">
    <property type="entry name" value="THIOREDOXIN REDUCTASE 1-RELATED-RELATED"/>
    <property type="match status" value="1"/>
</dbReference>